<protein>
    <submittedName>
        <fullName evidence="2">YlaF family protein</fullName>
    </submittedName>
</protein>
<dbReference type="EMBL" id="JAHQCR010000017">
    <property type="protein sequence ID" value="MBU9720494.1"/>
    <property type="molecule type" value="Genomic_DNA"/>
</dbReference>
<dbReference type="Proteomes" id="UP000790580">
    <property type="component" value="Unassembled WGS sequence"/>
</dbReference>
<evidence type="ECO:0000313" key="2">
    <source>
        <dbReference type="EMBL" id="MBU9720494.1"/>
    </source>
</evidence>
<proteinExistence type="predicted"/>
<feature type="transmembrane region" description="Helical" evidence="1">
    <location>
        <begin position="33"/>
        <end position="51"/>
    </location>
</feature>
<evidence type="ECO:0000313" key="3">
    <source>
        <dbReference type="Proteomes" id="UP000790580"/>
    </source>
</evidence>
<dbReference type="InterPro" id="IPR035211">
    <property type="entry name" value="DUF5325"/>
</dbReference>
<dbReference type="Pfam" id="PF17259">
    <property type="entry name" value="DUF5325"/>
    <property type="match status" value="1"/>
</dbReference>
<evidence type="ECO:0000256" key="1">
    <source>
        <dbReference type="SAM" id="Phobius"/>
    </source>
</evidence>
<keyword evidence="1" id="KW-0472">Membrane</keyword>
<sequence>MQSFNWISFLLAFLGTTGLVLIGIGISLGSSPLIIGAIVLTLLSVGTGFGLKRKGQQEVV</sequence>
<keyword evidence="1" id="KW-0812">Transmembrane</keyword>
<reference evidence="2 3" key="1">
    <citation type="submission" date="2021-06" db="EMBL/GenBank/DDBJ databases">
        <title>Bacillus sp. RD4P76, an endophyte from a halophyte.</title>
        <authorList>
            <person name="Sun J.-Q."/>
        </authorList>
    </citation>
    <scope>NUCLEOTIDE SEQUENCE [LARGE SCALE GENOMIC DNA]</scope>
    <source>
        <strain evidence="2 3">JCM 17098</strain>
    </source>
</reference>
<comment type="caution">
    <text evidence="2">The sequence shown here is derived from an EMBL/GenBank/DDBJ whole genome shotgun (WGS) entry which is preliminary data.</text>
</comment>
<gene>
    <name evidence="2" type="ORF">KS407_03430</name>
</gene>
<name>A0ABS6JS12_9BACI</name>
<keyword evidence="1" id="KW-1133">Transmembrane helix</keyword>
<keyword evidence="3" id="KW-1185">Reference proteome</keyword>
<accession>A0ABS6JS12</accession>
<feature type="transmembrane region" description="Helical" evidence="1">
    <location>
        <begin position="7"/>
        <end position="27"/>
    </location>
</feature>
<organism evidence="2 3">
    <name type="scientific">Evansella alkalicola</name>
    <dbReference type="NCBI Taxonomy" id="745819"/>
    <lineage>
        <taxon>Bacteria</taxon>
        <taxon>Bacillati</taxon>
        <taxon>Bacillota</taxon>
        <taxon>Bacilli</taxon>
        <taxon>Bacillales</taxon>
        <taxon>Bacillaceae</taxon>
        <taxon>Evansella</taxon>
    </lineage>
</organism>
<dbReference type="RefSeq" id="WP_088075846.1">
    <property type="nucleotide sequence ID" value="NZ_JAHQCR010000017.1"/>
</dbReference>